<evidence type="ECO:0000256" key="1">
    <source>
        <dbReference type="SAM" id="MobiDB-lite"/>
    </source>
</evidence>
<sequence>MSETEGYWRIRALQEAVYGAGDPTRNEALFQRLLEAVPRPGKPSTPSSAPLPDRDRPLGPNTTRLSVETTICMKAVPTGIYPLFSEATDPLLKVTVRNSDPVETKRVRVKAYIEGLSARAVRTVELGPGEEVVLPLLPTLLTARAREVTEIQWATLHVVAADLDGKQERHDTYPLLCLARSSGFNLGIRDEATGAIDDLSRYYGAWVTPSVEAVQERIRRAAALRPEGRIEGYMDGDDGPISVTPQVEALFKSLAEAGIAYVNSVIAYGAPPGIFMQRTRLPRETLAAKSGNCLDGTVLMASLLEGASLHPAIVLVPGHALVAWEAAPDTGKWSFLETTMIGTASFEAACLSGKKQHEGWQKRALIRIHPIADLRRAQIWPME</sequence>
<evidence type="ECO:0008006" key="4">
    <source>
        <dbReference type="Google" id="ProtNLM"/>
    </source>
</evidence>
<gene>
    <name evidence="2" type="ORF">SOCE26_010410</name>
</gene>
<organism evidence="2 3">
    <name type="scientific">Sorangium cellulosum</name>
    <name type="common">Polyangium cellulosum</name>
    <dbReference type="NCBI Taxonomy" id="56"/>
    <lineage>
        <taxon>Bacteria</taxon>
        <taxon>Pseudomonadati</taxon>
        <taxon>Myxococcota</taxon>
        <taxon>Polyangia</taxon>
        <taxon>Polyangiales</taxon>
        <taxon>Polyangiaceae</taxon>
        <taxon>Sorangium</taxon>
    </lineage>
</organism>
<dbReference type="EMBL" id="CP012673">
    <property type="protein sequence ID" value="AUX39646.1"/>
    <property type="molecule type" value="Genomic_DNA"/>
</dbReference>
<name>A0A2L0EK28_SORCE</name>
<evidence type="ECO:0000313" key="3">
    <source>
        <dbReference type="Proteomes" id="UP000238348"/>
    </source>
</evidence>
<protein>
    <recommendedName>
        <fullName evidence="4">Transglutaminase-like domain-containing protein</fullName>
    </recommendedName>
</protein>
<dbReference type="AlphaFoldDB" id="A0A2L0EK28"/>
<proteinExistence type="predicted"/>
<dbReference type="RefSeq" id="WP_104977581.1">
    <property type="nucleotide sequence ID" value="NZ_CP012673.1"/>
</dbReference>
<accession>A0A2L0EK28</accession>
<reference evidence="2 3" key="1">
    <citation type="submission" date="2015-09" db="EMBL/GenBank/DDBJ databases">
        <title>Sorangium comparison.</title>
        <authorList>
            <person name="Zaburannyi N."/>
            <person name="Bunk B."/>
            <person name="Overmann J."/>
            <person name="Mueller R."/>
        </authorList>
    </citation>
    <scope>NUCLEOTIDE SEQUENCE [LARGE SCALE GENOMIC DNA]</scope>
    <source>
        <strain evidence="2 3">So ce26</strain>
    </source>
</reference>
<evidence type="ECO:0000313" key="2">
    <source>
        <dbReference type="EMBL" id="AUX39646.1"/>
    </source>
</evidence>
<dbReference type="OrthoDB" id="5526108at2"/>
<dbReference type="Proteomes" id="UP000238348">
    <property type="component" value="Chromosome"/>
</dbReference>
<feature type="region of interest" description="Disordered" evidence="1">
    <location>
        <begin position="37"/>
        <end position="63"/>
    </location>
</feature>